<dbReference type="KEGG" id="tsu:Tresu_0162"/>
<dbReference type="AlphaFoldDB" id="F2NV24"/>
<dbReference type="Gene3D" id="3.10.28.20">
    <property type="entry name" value="Acetamidase/Formamidase-like domains"/>
    <property type="match status" value="1"/>
</dbReference>
<evidence type="ECO:0008006" key="3">
    <source>
        <dbReference type="Google" id="ProtNLM"/>
    </source>
</evidence>
<gene>
    <name evidence="1" type="ordered locus">Tresu_0162</name>
</gene>
<protein>
    <recommendedName>
        <fullName evidence="3">Lipoprotein</fullName>
    </recommendedName>
</protein>
<dbReference type="Proteomes" id="UP000006852">
    <property type="component" value="Chromosome"/>
</dbReference>
<evidence type="ECO:0000313" key="2">
    <source>
        <dbReference type="Proteomes" id="UP000006852"/>
    </source>
</evidence>
<dbReference type="RefSeq" id="WP_013700439.1">
    <property type="nucleotide sequence ID" value="NC_015385.1"/>
</dbReference>
<keyword evidence="2" id="KW-1185">Reference proteome</keyword>
<reference evidence="1 2" key="1">
    <citation type="journal article" date="2011" name="Stand. Genomic Sci.">
        <title>Complete genome sequence of Treponema succinifaciens type strain (6091).</title>
        <authorList>
            <person name="Han C."/>
            <person name="Gronow S."/>
            <person name="Teshima H."/>
            <person name="Lapidus A."/>
            <person name="Nolan M."/>
            <person name="Lucas S."/>
            <person name="Hammon N."/>
            <person name="Deshpande S."/>
            <person name="Cheng J.F."/>
            <person name="Zeytun A."/>
            <person name="Tapia R."/>
            <person name="Goodwin L."/>
            <person name="Pitluck S."/>
            <person name="Liolios K."/>
            <person name="Pagani I."/>
            <person name="Ivanova N."/>
            <person name="Mavromatis K."/>
            <person name="Mikhailova N."/>
            <person name="Huntemann M."/>
            <person name="Pati A."/>
            <person name="Chen A."/>
            <person name="Palaniappan K."/>
            <person name="Land M."/>
            <person name="Hauser L."/>
            <person name="Brambilla E.M."/>
            <person name="Rohde M."/>
            <person name="Goker M."/>
            <person name="Woyke T."/>
            <person name="Bristow J."/>
            <person name="Eisen J.A."/>
            <person name="Markowitz V."/>
            <person name="Hugenholtz P."/>
            <person name="Kyrpides N.C."/>
            <person name="Klenk H.P."/>
            <person name="Detter J.C."/>
        </authorList>
    </citation>
    <scope>NUCLEOTIDE SEQUENCE [LARGE SCALE GENOMIC DNA]</scope>
    <source>
        <strain evidence="2">ATCC 33096 / DSM 2489 / 6091</strain>
    </source>
</reference>
<evidence type="ECO:0000313" key="1">
    <source>
        <dbReference type="EMBL" id="AEB13128.1"/>
    </source>
</evidence>
<dbReference type="PROSITE" id="PS51257">
    <property type="entry name" value="PROKAR_LIPOPROTEIN"/>
    <property type="match status" value="1"/>
</dbReference>
<dbReference type="HOGENOM" id="CLU_711601_0_0_12"/>
<organism evidence="1 2">
    <name type="scientific">Treponema succinifaciens (strain ATCC 33096 / DSM 2489 / 6091)</name>
    <dbReference type="NCBI Taxonomy" id="869209"/>
    <lineage>
        <taxon>Bacteria</taxon>
        <taxon>Pseudomonadati</taxon>
        <taxon>Spirochaetota</taxon>
        <taxon>Spirochaetia</taxon>
        <taxon>Spirochaetales</taxon>
        <taxon>Treponemataceae</taxon>
        <taxon>Treponema</taxon>
    </lineage>
</organism>
<proteinExistence type="predicted"/>
<accession>F2NV24</accession>
<dbReference type="GeneID" id="302997403"/>
<name>F2NV24_TRES6</name>
<dbReference type="EMBL" id="CP002631">
    <property type="protein sequence ID" value="AEB13128.1"/>
    <property type="molecule type" value="Genomic_DNA"/>
</dbReference>
<reference evidence="2" key="2">
    <citation type="submission" date="2011-04" db="EMBL/GenBank/DDBJ databases">
        <title>The complete genome of chromosome of Treponema succinifaciens DSM 2489.</title>
        <authorList>
            <person name="Lucas S."/>
            <person name="Copeland A."/>
            <person name="Lapidus A."/>
            <person name="Bruce D."/>
            <person name="Goodwin L."/>
            <person name="Pitluck S."/>
            <person name="Peters L."/>
            <person name="Kyrpides N."/>
            <person name="Mavromatis K."/>
            <person name="Ivanova N."/>
            <person name="Ovchinnikova G."/>
            <person name="Teshima H."/>
            <person name="Detter J.C."/>
            <person name="Tapia R."/>
            <person name="Han C."/>
            <person name="Land M."/>
            <person name="Hauser L."/>
            <person name="Markowitz V."/>
            <person name="Cheng J.-F."/>
            <person name="Hugenholtz P."/>
            <person name="Woyke T."/>
            <person name="Wu D."/>
            <person name="Gronow S."/>
            <person name="Wellnitz S."/>
            <person name="Brambilla E."/>
            <person name="Klenk H.-P."/>
            <person name="Eisen J.A."/>
        </authorList>
    </citation>
    <scope>NUCLEOTIDE SEQUENCE [LARGE SCALE GENOMIC DNA]</scope>
    <source>
        <strain evidence="2">ATCC 33096 / DSM 2489 / 6091</strain>
    </source>
</reference>
<sequence>MKKFSFIFLATFLVSCTSTPNNLEQSLNHSFKDGIYYYTYERTMESYDFISPEIEYSINIDRKGYGQAVFVKESQFFEPELNFIIQVNDDLTLSSPGNPSLNGYAEKDGRMHFRMLIEENSTTYLLTQHCVLLWHGTGAESLFSSYDGKYKLKDKSGSEIEIEVAKGVYKGGGTGVINADGTFYNGYSQTIKISMGQMVSSNTSIESESRGVFSPGGGLDLKTLTTTGSGYGSSQNQNIFSTVNSISAHTETAQSVLWKPAKTGYEIYYPDKNIPEWYEFGIKKDNDYYYACGTKQKGDKETAVQLAKIYALSELSSISSLEISSKTIASAQASQSDEKSEHIKNITQHTDTATNSQLPYEIVNEFYDTSACKAYIKVRVPRNAIENW</sequence>
<dbReference type="eggNOG" id="ENOG50347S5">
    <property type="taxonomic scope" value="Bacteria"/>
</dbReference>